<accession>A0A6L8SY75</accession>
<protein>
    <submittedName>
        <fullName evidence="1">Uncharacterized protein</fullName>
    </submittedName>
</protein>
<evidence type="ECO:0000313" key="1">
    <source>
        <dbReference type="EMBL" id="MZL32277.1"/>
    </source>
</evidence>
<sequence length="122" mass="14077">MTKYDLCTGDIVLSTKGSYGIVLIGTNGDDQIKWYSNNKGQVINRFRSFSMINEDLTFKYDLGNRIIKVWRTKDKHYLGDKAITEYNAAECHGFECIYEELIKEVTMAEVEEKFGCKVKIVK</sequence>
<proteinExistence type="predicted"/>
<dbReference type="RefSeq" id="WP_022380301.1">
    <property type="nucleotide sequence ID" value="NZ_JBCOAA010000018.1"/>
</dbReference>
<organism evidence="1 2">
    <name type="scientific">Blautia wexlerae</name>
    <dbReference type="NCBI Taxonomy" id="418240"/>
    <lineage>
        <taxon>Bacteria</taxon>
        <taxon>Bacillati</taxon>
        <taxon>Bacillota</taxon>
        <taxon>Clostridia</taxon>
        <taxon>Lachnospirales</taxon>
        <taxon>Lachnospiraceae</taxon>
        <taxon>Blautia</taxon>
    </lineage>
</organism>
<reference evidence="1 2" key="1">
    <citation type="journal article" date="2019" name="Nat. Med.">
        <title>A library of human gut bacterial isolates paired with longitudinal multiomics data enables mechanistic microbiome research.</title>
        <authorList>
            <person name="Poyet M."/>
            <person name="Groussin M."/>
            <person name="Gibbons S.M."/>
            <person name="Avila-Pacheco J."/>
            <person name="Jiang X."/>
            <person name="Kearney S.M."/>
            <person name="Perrotta A.R."/>
            <person name="Berdy B."/>
            <person name="Zhao S."/>
            <person name="Lieberman T.D."/>
            <person name="Swanson P.K."/>
            <person name="Smith M."/>
            <person name="Roesemann S."/>
            <person name="Alexander J.E."/>
            <person name="Rich S.A."/>
            <person name="Livny J."/>
            <person name="Vlamakis H."/>
            <person name="Clish C."/>
            <person name="Bullock K."/>
            <person name="Deik A."/>
            <person name="Scott J."/>
            <person name="Pierce K.A."/>
            <person name="Xavier R.J."/>
            <person name="Alm E.J."/>
        </authorList>
    </citation>
    <scope>NUCLEOTIDE SEQUENCE [LARGE SCALE GENOMIC DNA]</scope>
    <source>
        <strain evidence="1 2">BIOML-A1</strain>
    </source>
</reference>
<dbReference type="EMBL" id="WWVQ01000005">
    <property type="protein sequence ID" value="MZL32277.1"/>
    <property type="molecule type" value="Genomic_DNA"/>
</dbReference>
<name>A0A6L8SY75_9FIRM</name>
<dbReference type="AlphaFoldDB" id="A0A6L8SY75"/>
<comment type="caution">
    <text evidence="1">The sequence shown here is derived from an EMBL/GenBank/DDBJ whole genome shotgun (WGS) entry which is preliminary data.</text>
</comment>
<gene>
    <name evidence="1" type="ORF">GT728_03455</name>
</gene>
<evidence type="ECO:0000313" key="2">
    <source>
        <dbReference type="Proteomes" id="UP000477285"/>
    </source>
</evidence>
<dbReference type="Proteomes" id="UP000477285">
    <property type="component" value="Unassembled WGS sequence"/>
</dbReference>